<evidence type="ECO:0000256" key="4">
    <source>
        <dbReference type="ARBA" id="ARBA00022692"/>
    </source>
</evidence>
<evidence type="ECO:0000256" key="3">
    <source>
        <dbReference type="ARBA" id="ARBA00022448"/>
    </source>
</evidence>
<dbReference type="Pfam" id="PF05739">
    <property type="entry name" value="SNARE"/>
    <property type="match status" value="1"/>
</dbReference>
<dbReference type="SUPFAM" id="SSF47661">
    <property type="entry name" value="t-snare proteins"/>
    <property type="match status" value="1"/>
</dbReference>
<dbReference type="GO" id="GO:0000149">
    <property type="term" value="F:SNARE binding"/>
    <property type="evidence" value="ECO:0007669"/>
    <property type="project" value="TreeGrafter"/>
</dbReference>
<organism evidence="9 10">
    <name type="scientific">Protopolystoma xenopodis</name>
    <dbReference type="NCBI Taxonomy" id="117903"/>
    <lineage>
        <taxon>Eukaryota</taxon>
        <taxon>Metazoa</taxon>
        <taxon>Spiralia</taxon>
        <taxon>Lophotrochozoa</taxon>
        <taxon>Platyhelminthes</taxon>
        <taxon>Monogenea</taxon>
        <taxon>Polyopisthocotylea</taxon>
        <taxon>Polystomatidea</taxon>
        <taxon>Polystomatidae</taxon>
        <taxon>Protopolystoma</taxon>
    </lineage>
</organism>
<dbReference type="PROSITE" id="PS50192">
    <property type="entry name" value="T_SNARE"/>
    <property type="match status" value="1"/>
</dbReference>
<dbReference type="GO" id="GO:0006906">
    <property type="term" value="P:vesicle fusion"/>
    <property type="evidence" value="ECO:0007669"/>
    <property type="project" value="TreeGrafter"/>
</dbReference>
<evidence type="ECO:0000256" key="5">
    <source>
        <dbReference type="ARBA" id="ARBA00022989"/>
    </source>
</evidence>
<sequence length="119" mass="13480">MALAIPGLARPFNIQHQHQLQLLRGDENLLIDANQSYYSARANAMLNIEHTIVELGEIFQQLATMVHEQDESVRRIDANLDEASTRIEAGHSELVKYLQSISSNRWFLPLSSVSLQKNP</sequence>
<accession>A0A448WGC3</accession>
<dbReference type="OrthoDB" id="6277994at2759"/>
<dbReference type="EMBL" id="CAAALY010010564">
    <property type="protein sequence ID" value="VEL11003.1"/>
    <property type="molecule type" value="Genomic_DNA"/>
</dbReference>
<dbReference type="GO" id="GO:0000139">
    <property type="term" value="C:Golgi membrane"/>
    <property type="evidence" value="ECO:0007669"/>
    <property type="project" value="TreeGrafter"/>
</dbReference>
<keyword evidence="3" id="KW-0813">Transport</keyword>
<dbReference type="Proteomes" id="UP000784294">
    <property type="component" value="Unassembled WGS sequence"/>
</dbReference>
<name>A0A448WGC3_9PLAT</name>
<dbReference type="PANTHER" id="PTHR19957">
    <property type="entry name" value="SYNTAXIN"/>
    <property type="match status" value="1"/>
</dbReference>
<dbReference type="AlphaFoldDB" id="A0A448WGC3"/>
<dbReference type="GO" id="GO:0031201">
    <property type="term" value="C:SNARE complex"/>
    <property type="evidence" value="ECO:0007669"/>
    <property type="project" value="TreeGrafter"/>
</dbReference>
<proteinExistence type="inferred from homology"/>
<protein>
    <recommendedName>
        <fullName evidence="8">t-SNARE coiled-coil homology domain-containing protein</fullName>
    </recommendedName>
</protein>
<dbReference type="Gene3D" id="1.20.5.110">
    <property type="match status" value="1"/>
</dbReference>
<evidence type="ECO:0000259" key="8">
    <source>
        <dbReference type="PROSITE" id="PS50192"/>
    </source>
</evidence>
<dbReference type="InterPro" id="IPR045242">
    <property type="entry name" value="Syntaxin"/>
</dbReference>
<dbReference type="SMART" id="SM00397">
    <property type="entry name" value="t_SNARE"/>
    <property type="match status" value="1"/>
</dbReference>
<evidence type="ECO:0000256" key="7">
    <source>
        <dbReference type="ARBA" id="ARBA00023136"/>
    </source>
</evidence>
<dbReference type="PANTHER" id="PTHR19957:SF3">
    <property type="entry name" value="SYNTAXIN-5"/>
    <property type="match status" value="1"/>
</dbReference>
<evidence type="ECO:0000256" key="1">
    <source>
        <dbReference type="ARBA" id="ARBA00004211"/>
    </source>
</evidence>
<dbReference type="InterPro" id="IPR010989">
    <property type="entry name" value="SNARE"/>
</dbReference>
<reference evidence="9" key="1">
    <citation type="submission" date="2018-11" db="EMBL/GenBank/DDBJ databases">
        <authorList>
            <consortium name="Pathogen Informatics"/>
        </authorList>
    </citation>
    <scope>NUCLEOTIDE SEQUENCE</scope>
</reference>
<evidence type="ECO:0000313" key="10">
    <source>
        <dbReference type="Proteomes" id="UP000784294"/>
    </source>
</evidence>
<evidence type="ECO:0000313" key="9">
    <source>
        <dbReference type="EMBL" id="VEL11003.1"/>
    </source>
</evidence>
<dbReference type="GO" id="GO:0006886">
    <property type="term" value="P:intracellular protein transport"/>
    <property type="evidence" value="ECO:0007669"/>
    <property type="project" value="TreeGrafter"/>
</dbReference>
<keyword evidence="7" id="KW-0472">Membrane</keyword>
<dbReference type="InterPro" id="IPR000727">
    <property type="entry name" value="T_SNARE_dom"/>
</dbReference>
<dbReference type="GO" id="GO:0005484">
    <property type="term" value="F:SNAP receptor activity"/>
    <property type="evidence" value="ECO:0007669"/>
    <property type="project" value="TreeGrafter"/>
</dbReference>
<comment type="similarity">
    <text evidence="2">Belongs to the syntaxin family.</text>
</comment>
<evidence type="ECO:0000256" key="6">
    <source>
        <dbReference type="ARBA" id="ARBA00023054"/>
    </source>
</evidence>
<dbReference type="GO" id="GO:0048278">
    <property type="term" value="P:vesicle docking"/>
    <property type="evidence" value="ECO:0007669"/>
    <property type="project" value="TreeGrafter"/>
</dbReference>
<keyword evidence="4" id="KW-0812">Transmembrane</keyword>
<feature type="domain" description="T-SNARE coiled-coil homology" evidence="8">
    <location>
        <begin position="35"/>
        <end position="97"/>
    </location>
</feature>
<comment type="subcellular location">
    <subcellularLocation>
        <location evidence="1">Membrane</location>
        <topology evidence="1">Single-pass type IV membrane protein</topology>
    </subcellularLocation>
</comment>
<keyword evidence="5" id="KW-1133">Transmembrane helix</keyword>
<comment type="caution">
    <text evidence="9">The sequence shown here is derived from an EMBL/GenBank/DDBJ whole genome shotgun (WGS) entry which is preliminary data.</text>
</comment>
<dbReference type="GO" id="GO:0006888">
    <property type="term" value="P:endoplasmic reticulum to Golgi vesicle-mediated transport"/>
    <property type="evidence" value="ECO:0007669"/>
    <property type="project" value="TreeGrafter"/>
</dbReference>
<gene>
    <name evidence="9" type="ORF">PXEA_LOCUS4443</name>
</gene>
<keyword evidence="6" id="KW-0175">Coiled coil</keyword>
<keyword evidence="10" id="KW-1185">Reference proteome</keyword>
<dbReference type="CDD" id="cd15844">
    <property type="entry name" value="SNARE_syntaxin5"/>
    <property type="match status" value="1"/>
</dbReference>
<evidence type="ECO:0000256" key="2">
    <source>
        <dbReference type="ARBA" id="ARBA00009063"/>
    </source>
</evidence>